<keyword evidence="2" id="KW-1185">Reference proteome</keyword>
<dbReference type="RefSeq" id="XP_056470458.1">
    <property type="nucleotide sequence ID" value="XM_056623042.1"/>
</dbReference>
<accession>A0A9W9EQ21</accession>
<proteinExistence type="predicted"/>
<dbReference type="AlphaFoldDB" id="A0A9W9EQ21"/>
<dbReference type="OrthoDB" id="4334234at2759"/>
<evidence type="ECO:0000313" key="2">
    <source>
        <dbReference type="Proteomes" id="UP001149074"/>
    </source>
</evidence>
<name>A0A9W9EQ21_9EURO</name>
<comment type="caution">
    <text evidence="1">The sequence shown here is derived from an EMBL/GenBank/DDBJ whole genome shotgun (WGS) entry which is preliminary data.</text>
</comment>
<dbReference type="EMBL" id="JAPQKI010000010">
    <property type="protein sequence ID" value="KAJ5085780.1"/>
    <property type="molecule type" value="Genomic_DNA"/>
</dbReference>
<dbReference type="Proteomes" id="UP001149074">
    <property type="component" value="Unassembled WGS sequence"/>
</dbReference>
<dbReference type="GeneID" id="81362021"/>
<reference evidence="1" key="2">
    <citation type="journal article" date="2023" name="IMA Fungus">
        <title>Comparative genomic study of the Penicillium genus elucidates a diverse pangenome and 15 lateral gene transfer events.</title>
        <authorList>
            <person name="Petersen C."/>
            <person name="Sorensen T."/>
            <person name="Nielsen M.R."/>
            <person name="Sondergaard T.E."/>
            <person name="Sorensen J.L."/>
            <person name="Fitzpatrick D.A."/>
            <person name="Frisvad J.C."/>
            <person name="Nielsen K.L."/>
        </authorList>
    </citation>
    <scope>NUCLEOTIDE SEQUENCE</scope>
    <source>
        <strain evidence="1">IBT 30761</strain>
    </source>
</reference>
<gene>
    <name evidence="1" type="ORF">N7532_010551</name>
</gene>
<evidence type="ECO:0000313" key="1">
    <source>
        <dbReference type="EMBL" id="KAJ5085780.1"/>
    </source>
</evidence>
<sequence>MSDDQQILAAKELGMVFNYMNEDVIWDKFCDTYEAMRDLLGDFQAFYRSNPSPNLPQANLPDLQKEWENFIHASLEQIVHNGRVSFDSMRDNKYVDVVAKFASWF</sequence>
<organism evidence="1 2">
    <name type="scientific">Penicillium argentinense</name>
    <dbReference type="NCBI Taxonomy" id="1131581"/>
    <lineage>
        <taxon>Eukaryota</taxon>
        <taxon>Fungi</taxon>
        <taxon>Dikarya</taxon>
        <taxon>Ascomycota</taxon>
        <taxon>Pezizomycotina</taxon>
        <taxon>Eurotiomycetes</taxon>
        <taxon>Eurotiomycetidae</taxon>
        <taxon>Eurotiales</taxon>
        <taxon>Aspergillaceae</taxon>
        <taxon>Penicillium</taxon>
    </lineage>
</organism>
<reference evidence="1" key="1">
    <citation type="submission" date="2022-11" db="EMBL/GenBank/DDBJ databases">
        <authorList>
            <person name="Petersen C."/>
        </authorList>
    </citation>
    <scope>NUCLEOTIDE SEQUENCE</scope>
    <source>
        <strain evidence="1">IBT 30761</strain>
    </source>
</reference>
<protein>
    <submittedName>
        <fullName evidence="1">Uncharacterized protein</fullName>
    </submittedName>
</protein>